<keyword evidence="3 10" id="KW-0489">Methyltransferase</keyword>
<organism evidence="10">
    <name type="scientific">Fervidobacterium pennivorans</name>
    <dbReference type="NCBI Taxonomy" id="93466"/>
    <lineage>
        <taxon>Bacteria</taxon>
        <taxon>Thermotogati</taxon>
        <taxon>Thermotogota</taxon>
        <taxon>Thermotogae</taxon>
        <taxon>Thermotogales</taxon>
        <taxon>Fervidobacteriaceae</taxon>
        <taxon>Fervidobacterium</taxon>
    </lineage>
</organism>
<feature type="domain" description="DNA methylase N-4/N-6" evidence="9">
    <location>
        <begin position="17"/>
        <end position="82"/>
    </location>
</feature>
<accession>A0A7V4KC36</accession>
<keyword evidence="5" id="KW-0949">S-adenosyl-L-methionine</keyword>
<dbReference type="GO" id="GO:0008170">
    <property type="term" value="F:N-methyltransferase activity"/>
    <property type="evidence" value="ECO:0007669"/>
    <property type="project" value="InterPro"/>
</dbReference>
<keyword evidence="4 10" id="KW-0808">Transferase</keyword>
<reference evidence="10" key="1">
    <citation type="journal article" date="2020" name="mSystems">
        <title>Genome- and Community-Level Interaction Insights into Carbon Utilization and Element Cycling Functions of Hydrothermarchaeota in Hydrothermal Sediment.</title>
        <authorList>
            <person name="Zhou Z."/>
            <person name="Liu Y."/>
            <person name="Xu W."/>
            <person name="Pan J."/>
            <person name="Luo Z.H."/>
            <person name="Li M."/>
        </authorList>
    </citation>
    <scope>NUCLEOTIDE SEQUENCE [LARGE SCALE GENOMIC DNA]</scope>
    <source>
        <strain evidence="10">SpSt-61</strain>
    </source>
</reference>
<dbReference type="GO" id="GO:0032259">
    <property type="term" value="P:methylation"/>
    <property type="evidence" value="ECO:0007669"/>
    <property type="project" value="UniProtKB-KW"/>
</dbReference>
<comment type="similarity">
    <text evidence="1">Belongs to the N(4)/N(6)-methyltransferase family. N(4) subfamily.</text>
</comment>
<dbReference type="Pfam" id="PF01555">
    <property type="entry name" value="N6_N4_Mtase"/>
    <property type="match status" value="1"/>
</dbReference>
<dbReference type="AlphaFoldDB" id="A0A7V4KC36"/>
<evidence type="ECO:0000256" key="2">
    <source>
        <dbReference type="ARBA" id="ARBA00012185"/>
    </source>
</evidence>
<dbReference type="InterPro" id="IPR002941">
    <property type="entry name" value="DNA_methylase_N4/N6"/>
</dbReference>
<evidence type="ECO:0000256" key="6">
    <source>
        <dbReference type="ARBA" id="ARBA00022747"/>
    </source>
</evidence>
<protein>
    <recommendedName>
        <fullName evidence="2">site-specific DNA-methyltransferase (cytosine-N(4)-specific)</fullName>
        <ecNumber evidence="2">2.1.1.113</ecNumber>
    </recommendedName>
</protein>
<gene>
    <name evidence="10" type="ORF">ENT78_02530</name>
</gene>
<dbReference type="EC" id="2.1.1.113" evidence="2"/>
<comment type="catalytic activity">
    <reaction evidence="8">
        <text>a 2'-deoxycytidine in DNA + S-adenosyl-L-methionine = an N(4)-methyl-2'-deoxycytidine in DNA + S-adenosyl-L-homocysteine + H(+)</text>
        <dbReference type="Rhea" id="RHEA:16857"/>
        <dbReference type="Rhea" id="RHEA-COMP:11369"/>
        <dbReference type="Rhea" id="RHEA-COMP:13674"/>
        <dbReference type="ChEBI" id="CHEBI:15378"/>
        <dbReference type="ChEBI" id="CHEBI:57856"/>
        <dbReference type="ChEBI" id="CHEBI:59789"/>
        <dbReference type="ChEBI" id="CHEBI:85452"/>
        <dbReference type="ChEBI" id="CHEBI:137933"/>
        <dbReference type="EC" id="2.1.1.113"/>
    </reaction>
</comment>
<keyword evidence="6" id="KW-0680">Restriction system</keyword>
<dbReference type="GO" id="GO:0003677">
    <property type="term" value="F:DNA binding"/>
    <property type="evidence" value="ECO:0007669"/>
    <property type="project" value="UniProtKB-KW"/>
</dbReference>
<evidence type="ECO:0000256" key="4">
    <source>
        <dbReference type="ARBA" id="ARBA00022679"/>
    </source>
</evidence>
<sequence>MIDTVLRIRRPDLDFPEFRAKEGRHKIHDYPAMLHYKVVEYLLKEFGQESEVLYDPFCGSGVSLVEGLKQNKNVIGTDINPLALLIADVRTQNFAVEELKNVLPTIRKMFLESKPDIPKVKNIEYWFKESVIEDLGKLRNVLKSFMSDKIFKFLLVVFSQTVRNVSNNRKGEFKRYRIEPSKLSNYNPNVWNEFEKIFCEYAESYKGDYLPSSVTKKLLLMDVRKPLDFSADIVITSPPYGDSRTTVAYGEFSSFSLEWLKDLNPYGDSKIDIDKLSLGGNNPKESISQEVSSYVAELIKLLERLDEKRAKSVLAYFNDLFLACQNIARVVNRGGTIIFVVGNRKVKGIQIQTDLAVKEFFEYLGCSHIATFVRKISNKRMPVVNSPTNKVGQTQETMSEEFIVIMRKEN</sequence>
<evidence type="ECO:0000313" key="10">
    <source>
        <dbReference type="EMBL" id="HGU52393.1"/>
    </source>
</evidence>
<evidence type="ECO:0000256" key="5">
    <source>
        <dbReference type="ARBA" id="ARBA00022691"/>
    </source>
</evidence>
<dbReference type="GO" id="GO:0009307">
    <property type="term" value="P:DNA restriction-modification system"/>
    <property type="evidence" value="ECO:0007669"/>
    <property type="project" value="UniProtKB-KW"/>
</dbReference>
<dbReference type="Gene3D" id="3.40.50.150">
    <property type="entry name" value="Vaccinia Virus protein VP39"/>
    <property type="match status" value="2"/>
</dbReference>
<evidence type="ECO:0000256" key="7">
    <source>
        <dbReference type="ARBA" id="ARBA00023125"/>
    </source>
</evidence>
<dbReference type="SUPFAM" id="SSF53335">
    <property type="entry name" value="S-adenosyl-L-methionine-dependent methyltransferases"/>
    <property type="match status" value="2"/>
</dbReference>
<dbReference type="InterPro" id="IPR017985">
    <property type="entry name" value="MeTrfase_CN4_CS"/>
</dbReference>
<dbReference type="InterPro" id="IPR029063">
    <property type="entry name" value="SAM-dependent_MTases_sf"/>
</dbReference>
<name>A0A7V4KC36_FERPE</name>
<dbReference type="EMBL" id="DSZZ01000119">
    <property type="protein sequence ID" value="HGU52393.1"/>
    <property type="molecule type" value="Genomic_DNA"/>
</dbReference>
<evidence type="ECO:0000259" key="9">
    <source>
        <dbReference type="Pfam" id="PF01555"/>
    </source>
</evidence>
<evidence type="ECO:0000256" key="3">
    <source>
        <dbReference type="ARBA" id="ARBA00022603"/>
    </source>
</evidence>
<dbReference type="GO" id="GO:0015667">
    <property type="term" value="F:site-specific DNA-methyltransferase (cytosine-N4-specific) activity"/>
    <property type="evidence" value="ECO:0007669"/>
    <property type="project" value="UniProtKB-EC"/>
</dbReference>
<comment type="caution">
    <text evidence="10">The sequence shown here is derived from an EMBL/GenBank/DDBJ whole genome shotgun (WGS) entry which is preliminary data.</text>
</comment>
<evidence type="ECO:0000256" key="1">
    <source>
        <dbReference type="ARBA" id="ARBA00010203"/>
    </source>
</evidence>
<evidence type="ECO:0000256" key="8">
    <source>
        <dbReference type="ARBA" id="ARBA00049120"/>
    </source>
</evidence>
<proteinExistence type="inferred from homology"/>
<dbReference type="PROSITE" id="PS00093">
    <property type="entry name" value="N4_MTASE"/>
    <property type="match status" value="1"/>
</dbReference>
<keyword evidence="7" id="KW-0238">DNA-binding</keyword>